<keyword evidence="2" id="KW-0732">Signal</keyword>
<evidence type="ECO:0000256" key="2">
    <source>
        <dbReference type="SAM" id="SignalP"/>
    </source>
</evidence>
<proteinExistence type="predicted"/>
<feature type="domain" description="Xaa-Pro dipeptidyl-peptidase C-terminal" evidence="3">
    <location>
        <begin position="387"/>
        <end position="644"/>
    </location>
</feature>
<reference evidence="5" key="1">
    <citation type="journal article" date="2019" name="Int. J. Syst. Evol. Microbiol.">
        <title>The Global Catalogue of Microorganisms (GCM) 10K type strain sequencing project: providing services to taxonomists for standard genome sequencing and annotation.</title>
        <authorList>
            <consortium name="The Broad Institute Genomics Platform"/>
            <consortium name="The Broad Institute Genome Sequencing Center for Infectious Disease"/>
            <person name="Wu L."/>
            <person name="Ma J."/>
        </authorList>
    </citation>
    <scope>NUCLEOTIDE SEQUENCE [LARGE SCALE GENOMIC DNA]</scope>
    <source>
        <strain evidence="5">KCTC 23916</strain>
    </source>
</reference>
<dbReference type="Gene3D" id="3.40.50.1820">
    <property type="entry name" value="alpha/beta hydrolase"/>
    <property type="match status" value="1"/>
</dbReference>
<sequence>MKLRTPSLLFLALFCGALGAQVSTTAHATTTNSTTNLTNLAAQDEKESPAQRAEYIRKNYTKYEYRIPARDGKLLFTSIYVPNDASASKPYPILLVRTPYTVAPYGTDKYKTRLGPTFEYEKEGFIFAFQDVRGKNMSEGEFVNMRPHISKKTSKNDVDESSDTYDTIDWLVKNLPANNGKVGQWGISYPGFYTSAGAIDSHPALKAASPQAPIADWFRGDDMHRNGAFNVQLAFSFFSGFGKPRPVPTDVNNDRGFDWGVPDAYQFFLELGSLANANTKYFKGGIPFWNELMEHPNYDSYWQAKNLLPHLKNIKAAVMTVGGWYDTEDLYGPLQTYKAIEKNNPGINNTLVIGPWVHGGWTSTTGEKIGDANFGFKTAYSYQPIEFAFFKHHLKGGSKPALPEAWIFETGANRWRSFDSWPPANTQTKSLYFQADGKLSFNMPQDTSLSFDEYISDPAKPVPYTTEIGNRWSNQYVAMDQRFASSRPDVLTYQTEVLERDVTFAGPLEASLFVSTTGSDADFVVKLIDVNPNKMDSAVGEPNRGAQQTLVRGEPFRARFRDSFEHPKAMQPNEVHAVKFAINDVMHTFKRGHRIMIQVQSSWFPFIDRNPQKYVDNIYQAKDSDFIKANHRLYRGAGKLSRLQVQVLPALDEGIQAK</sequence>
<evidence type="ECO:0000313" key="4">
    <source>
        <dbReference type="EMBL" id="GGX25399.1"/>
    </source>
</evidence>
<dbReference type="InterPro" id="IPR013736">
    <property type="entry name" value="Xaa-Pro_dipept_C"/>
</dbReference>
<comment type="caution">
    <text evidence="4">The sequence shown here is derived from an EMBL/GenBank/DDBJ whole genome shotgun (WGS) entry which is preliminary data.</text>
</comment>
<dbReference type="Pfam" id="PF08530">
    <property type="entry name" value="PepX_C"/>
    <property type="match status" value="1"/>
</dbReference>
<dbReference type="InterPro" id="IPR008979">
    <property type="entry name" value="Galactose-bd-like_sf"/>
</dbReference>
<dbReference type="SUPFAM" id="SSF53474">
    <property type="entry name" value="alpha/beta-Hydrolases"/>
    <property type="match status" value="1"/>
</dbReference>
<feature type="signal peptide" evidence="2">
    <location>
        <begin position="1"/>
        <end position="28"/>
    </location>
</feature>
<organism evidence="4 5">
    <name type="scientific">Undibacterium macrobrachii</name>
    <dbReference type="NCBI Taxonomy" id="1119058"/>
    <lineage>
        <taxon>Bacteria</taxon>
        <taxon>Pseudomonadati</taxon>
        <taxon>Pseudomonadota</taxon>
        <taxon>Betaproteobacteria</taxon>
        <taxon>Burkholderiales</taxon>
        <taxon>Oxalobacteraceae</taxon>
        <taxon>Undibacterium</taxon>
    </lineage>
</organism>
<protein>
    <submittedName>
        <fullName evidence="4">Glutaryl-7-ACA acylase</fullName>
    </submittedName>
</protein>
<keyword evidence="5" id="KW-1185">Reference proteome</keyword>
<feature type="chain" id="PRO_5045869436" evidence="2">
    <location>
        <begin position="29"/>
        <end position="658"/>
    </location>
</feature>
<dbReference type="Gene3D" id="1.10.3020.10">
    <property type="entry name" value="alpha-amino acid ester hydrolase ( Helical cap domain)"/>
    <property type="match status" value="1"/>
</dbReference>
<dbReference type="SMART" id="SM00939">
    <property type="entry name" value="PepX_C"/>
    <property type="match status" value="1"/>
</dbReference>
<keyword evidence="1" id="KW-0378">Hydrolase</keyword>
<dbReference type="SUPFAM" id="SSF49785">
    <property type="entry name" value="Galactose-binding domain-like"/>
    <property type="match status" value="1"/>
</dbReference>
<dbReference type="Proteomes" id="UP000620127">
    <property type="component" value="Unassembled WGS sequence"/>
</dbReference>
<accession>A0ABQ2XND1</accession>
<dbReference type="NCBIfam" id="TIGR00976">
    <property type="entry name" value="CocE_NonD"/>
    <property type="match status" value="1"/>
</dbReference>
<dbReference type="EMBL" id="BMYT01000008">
    <property type="protein sequence ID" value="GGX25399.1"/>
    <property type="molecule type" value="Genomic_DNA"/>
</dbReference>
<dbReference type="InterPro" id="IPR000383">
    <property type="entry name" value="Xaa-Pro-like_dom"/>
</dbReference>
<dbReference type="PANTHER" id="PTHR43056:SF10">
    <property type="entry name" value="COCE_NOND FAMILY, PUTATIVE (AFU_ORTHOLOGUE AFUA_7G00600)-RELATED"/>
    <property type="match status" value="1"/>
</dbReference>
<dbReference type="InterPro" id="IPR050585">
    <property type="entry name" value="Xaa-Pro_dipeptidyl-ppase/CocE"/>
</dbReference>
<evidence type="ECO:0000259" key="3">
    <source>
        <dbReference type="SMART" id="SM00939"/>
    </source>
</evidence>
<dbReference type="InterPro" id="IPR005674">
    <property type="entry name" value="CocE/Ser_esterase"/>
</dbReference>
<dbReference type="Gene3D" id="2.60.120.260">
    <property type="entry name" value="Galactose-binding domain-like"/>
    <property type="match status" value="1"/>
</dbReference>
<evidence type="ECO:0000313" key="5">
    <source>
        <dbReference type="Proteomes" id="UP000620127"/>
    </source>
</evidence>
<dbReference type="Pfam" id="PF02129">
    <property type="entry name" value="Peptidase_S15"/>
    <property type="match status" value="1"/>
</dbReference>
<dbReference type="RefSeq" id="WP_189347559.1">
    <property type="nucleotide sequence ID" value="NZ_BMYT01000008.1"/>
</dbReference>
<name>A0ABQ2XND1_9BURK</name>
<dbReference type="InterPro" id="IPR029058">
    <property type="entry name" value="AB_hydrolase_fold"/>
</dbReference>
<gene>
    <name evidence="4" type="primary">gaa</name>
    <name evidence="4" type="ORF">GCM10011282_34140</name>
</gene>
<dbReference type="PANTHER" id="PTHR43056">
    <property type="entry name" value="PEPTIDASE S9 PROLYL OLIGOPEPTIDASE"/>
    <property type="match status" value="1"/>
</dbReference>
<evidence type="ECO:0000256" key="1">
    <source>
        <dbReference type="ARBA" id="ARBA00022801"/>
    </source>
</evidence>